<dbReference type="EMBL" id="RBIE01000001">
    <property type="protein sequence ID" value="RKQ63758.1"/>
    <property type="molecule type" value="Genomic_DNA"/>
</dbReference>
<evidence type="ECO:0000256" key="4">
    <source>
        <dbReference type="ARBA" id="ARBA00023110"/>
    </source>
</evidence>
<keyword evidence="8" id="KW-1185">Reference proteome</keyword>
<comment type="caution">
    <text evidence="7">The sequence shown here is derived from an EMBL/GenBank/DDBJ whole genome shotgun (WGS) entry which is preliminary data.</text>
</comment>
<name>A0A420W917_9BACT</name>
<dbReference type="Pfam" id="PF13623">
    <property type="entry name" value="SurA_N_2"/>
    <property type="match status" value="1"/>
</dbReference>
<dbReference type="SUPFAM" id="SSF109998">
    <property type="entry name" value="Triger factor/SurA peptide-binding domain-like"/>
    <property type="match status" value="1"/>
</dbReference>
<feature type="signal peptide" evidence="6">
    <location>
        <begin position="1"/>
        <end position="20"/>
    </location>
</feature>
<keyword evidence="5 7" id="KW-0413">Isomerase</keyword>
<evidence type="ECO:0000256" key="5">
    <source>
        <dbReference type="ARBA" id="ARBA00023235"/>
    </source>
</evidence>
<gene>
    <name evidence="7" type="ORF">C7457_0639</name>
</gene>
<feature type="chain" id="PRO_5019004819" description="peptidylprolyl isomerase" evidence="6">
    <location>
        <begin position="21"/>
        <end position="183"/>
    </location>
</feature>
<organism evidence="7 8">
    <name type="scientific">Thermovibrio guaymasensis</name>
    <dbReference type="NCBI Taxonomy" id="240167"/>
    <lineage>
        <taxon>Bacteria</taxon>
        <taxon>Pseudomonadati</taxon>
        <taxon>Aquificota</taxon>
        <taxon>Aquificia</taxon>
        <taxon>Desulfurobacteriales</taxon>
        <taxon>Desulfurobacteriaceae</taxon>
        <taxon>Thermovibrio</taxon>
    </lineage>
</organism>
<dbReference type="InterPro" id="IPR027304">
    <property type="entry name" value="Trigger_fact/SurA_dom_sf"/>
</dbReference>
<evidence type="ECO:0000256" key="6">
    <source>
        <dbReference type="SAM" id="SignalP"/>
    </source>
</evidence>
<evidence type="ECO:0000256" key="3">
    <source>
        <dbReference type="ARBA" id="ARBA00022729"/>
    </source>
</evidence>
<comment type="catalytic activity">
    <reaction evidence="1">
        <text>[protein]-peptidylproline (omega=180) = [protein]-peptidylproline (omega=0)</text>
        <dbReference type="Rhea" id="RHEA:16237"/>
        <dbReference type="Rhea" id="RHEA-COMP:10747"/>
        <dbReference type="Rhea" id="RHEA-COMP:10748"/>
        <dbReference type="ChEBI" id="CHEBI:83833"/>
        <dbReference type="ChEBI" id="CHEBI:83834"/>
        <dbReference type="EC" id="5.2.1.8"/>
    </reaction>
</comment>
<evidence type="ECO:0000313" key="8">
    <source>
        <dbReference type="Proteomes" id="UP000280881"/>
    </source>
</evidence>
<keyword evidence="4" id="KW-0697">Rotamase</keyword>
<proteinExistence type="predicted"/>
<dbReference type="OrthoDB" id="14196at2"/>
<keyword evidence="3 6" id="KW-0732">Signal</keyword>
<protein>
    <recommendedName>
        <fullName evidence="2">peptidylprolyl isomerase</fullName>
        <ecNumber evidence="2">5.2.1.8</ecNumber>
    </recommendedName>
</protein>
<reference evidence="7 8" key="1">
    <citation type="submission" date="2018-10" db="EMBL/GenBank/DDBJ databases">
        <title>Genomic Encyclopedia of Type Strains, Phase IV (KMG-IV): sequencing the most valuable type-strain genomes for metagenomic binning, comparative biology and taxonomic classification.</title>
        <authorList>
            <person name="Goeker M."/>
        </authorList>
    </citation>
    <scope>NUCLEOTIDE SEQUENCE [LARGE SCALE GENOMIC DNA]</scope>
    <source>
        <strain evidence="7 8">DSM 15521</strain>
    </source>
</reference>
<accession>A0A420W917</accession>
<sequence>MKKALLTALIVASASTSSMAADKVLATVNGKKITESQLNSAIDSLPAKYQGLKNNPQFRKMVLENMVKEEILYQEAQKEGIEKDPKVQKELELAKRRILVQELIRKHVKVPKVNVTDEEARAFYEKNKKQFIDPNGKQIPFQSLKPFIVQSLKQQKEQEAFRKAIKKYVMELQKKGKVQINGK</sequence>
<dbReference type="EC" id="5.2.1.8" evidence="2"/>
<dbReference type="PANTHER" id="PTHR47245">
    <property type="entry name" value="PEPTIDYLPROLYL ISOMERASE"/>
    <property type="match status" value="1"/>
</dbReference>
<dbReference type="InterPro" id="IPR050245">
    <property type="entry name" value="PrsA_foldase"/>
</dbReference>
<evidence type="ECO:0000256" key="1">
    <source>
        <dbReference type="ARBA" id="ARBA00000971"/>
    </source>
</evidence>
<evidence type="ECO:0000313" key="7">
    <source>
        <dbReference type="EMBL" id="RKQ63758.1"/>
    </source>
</evidence>
<dbReference type="Proteomes" id="UP000280881">
    <property type="component" value="Unassembled WGS sequence"/>
</dbReference>
<dbReference type="AlphaFoldDB" id="A0A420W917"/>
<dbReference type="Gene3D" id="6.10.140.970">
    <property type="match status" value="1"/>
</dbReference>
<dbReference type="RefSeq" id="WP_121169992.1">
    <property type="nucleotide sequence ID" value="NZ_RBIE01000001.1"/>
</dbReference>
<dbReference type="Gene3D" id="1.10.8.1040">
    <property type="match status" value="1"/>
</dbReference>
<evidence type="ECO:0000256" key="2">
    <source>
        <dbReference type="ARBA" id="ARBA00013194"/>
    </source>
</evidence>
<dbReference type="PANTHER" id="PTHR47245:SF1">
    <property type="entry name" value="FOLDASE PROTEIN PRSA"/>
    <property type="match status" value="1"/>
</dbReference>
<dbReference type="GO" id="GO:0003755">
    <property type="term" value="F:peptidyl-prolyl cis-trans isomerase activity"/>
    <property type="evidence" value="ECO:0007669"/>
    <property type="project" value="UniProtKB-KW"/>
</dbReference>